<evidence type="ECO:0000313" key="2">
    <source>
        <dbReference type="EMBL" id="SUZ68826.1"/>
    </source>
</evidence>
<dbReference type="AlphaFoldDB" id="A0A381PP67"/>
<dbReference type="EMBL" id="UINC01001044">
    <property type="protein sequence ID" value="SUZ68826.1"/>
    <property type="molecule type" value="Genomic_DNA"/>
</dbReference>
<feature type="region of interest" description="Disordered" evidence="1">
    <location>
        <begin position="69"/>
        <end position="98"/>
    </location>
</feature>
<evidence type="ECO:0000256" key="1">
    <source>
        <dbReference type="SAM" id="MobiDB-lite"/>
    </source>
</evidence>
<accession>A0A381PP67</accession>
<sequence>MCFIFSQAFQPAKLFKARFNSLVPQLSQFFSLRASKSTHRKVICIPAPCSGQLKFVLADSYLKNEDNNQIFPPARIPGPPFTNNPLSTKKNKNGKKKT</sequence>
<protein>
    <submittedName>
        <fullName evidence="2">Uncharacterized protein</fullName>
    </submittedName>
</protein>
<name>A0A381PP67_9ZZZZ</name>
<reference evidence="2" key="1">
    <citation type="submission" date="2018-05" db="EMBL/GenBank/DDBJ databases">
        <authorList>
            <person name="Lanie J.A."/>
            <person name="Ng W.-L."/>
            <person name="Kazmierczak K.M."/>
            <person name="Andrzejewski T.M."/>
            <person name="Davidsen T.M."/>
            <person name="Wayne K.J."/>
            <person name="Tettelin H."/>
            <person name="Glass J.I."/>
            <person name="Rusch D."/>
            <person name="Podicherti R."/>
            <person name="Tsui H.-C.T."/>
            <person name="Winkler M.E."/>
        </authorList>
    </citation>
    <scope>NUCLEOTIDE SEQUENCE</scope>
</reference>
<organism evidence="2">
    <name type="scientific">marine metagenome</name>
    <dbReference type="NCBI Taxonomy" id="408172"/>
    <lineage>
        <taxon>unclassified sequences</taxon>
        <taxon>metagenomes</taxon>
        <taxon>ecological metagenomes</taxon>
    </lineage>
</organism>
<proteinExistence type="predicted"/>
<gene>
    <name evidence="2" type="ORF">METZ01_LOCUS21680</name>
</gene>
<feature type="compositionally biased region" description="Basic residues" evidence="1">
    <location>
        <begin position="89"/>
        <end position="98"/>
    </location>
</feature>